<evidence type="ECO:0000256" key="7">
    <source>
        <dbReference type="ARBA" id="ARBA00023224"/>
    </source>
</evidence>
<evidence type="ECO:0000256" key="8">
    <source>
        <dbReference type="SAM" id="Phobius"/>
    </source>
</evidence>
<keyword evidence="4" id="KW-0297">G-protein coupled receptor</keyword>
<evidence type="ECO:0000256" key="5">
    <source>
        <dbReference type="ARBA" id="ARBA00023136"/>
    </source>
</evidence>
<dbReference type="InterPro" id="IPR050427">
    <property type="entry name" value="Olfactory_Receptors"/>
</dbReference>
<proteinExistence type="predicted"/>
<dbReference type="GO" id="GO:0005886">
    <property type="term" value="C:plasma membrane"/>
    <property type="evidence" value="ECO:0007669"/>
    <property type="project" value="UniProtKB-ARBA"/>
</dbReference>
<evidence type="ECO:0000256" key="3">
    <source>
        <dbReference type="ARBA" id="ARBA00022989"/>
    </source>
</evidence>
<evidence type="ECO:0000256" key="6">
    <source>
        <dbReference type="ARBA" id="ARBA00023170"/>
    </source>
</evidence>
<keyword evidence="5 8" id="KW-0472">Membrane</keyword>
<dbReference type="Gene3D" id="1.20.1070.10">
    <property type="entry name" value="Rhodopsin 7-helix transmembrane proteins"/>
    <property type="match status" value="1"/>
</dbReference>
<feature type="non-terminal residue" evidence="10">
    <location>
        <position position="1"/>
    </location>
</feature>
<keyword evidence="11" id="KW-1185">Reference proteome</keyword>
<dbReference type="AlphaFoldDB" id="A0A850ZLS0"/>
<evidence type="ECO:0000259" key="9">
    <source>
        <dbReference type="PROSITE" id="PS50262"/>
    </source>
</evidence>
<dbReference type="InterPro" id="IPR000725">
    <property type="entry name" value="Olfact_rcpt"/>
</dbReference>
<evidence type="ECO:0000256" key="4">
    <source>
        <dbReference type="ARBA" id="ARBA00023040"/>
    </source>
</evidence>
<sequence>NSSSVKEFIFLGLSENQEVQKIYFVMFLLFYTLTVAGNLIVLTVMSSRHLNSPMYFFLCHLSFVDVCYSSVTAPQMISGF</sequence>
<protein>
    <submittedName>
        <fullName evidence="10">OR4X2 protein</fullName>
    </submittedName>
</protein>
<feature type="domain" description="G-protein coupled receptors family 1 profile" evidence="9">
    <location>
        <begin position="37"/>
        <end position="80"/>
    </location>
</feature>
<keyword evidence="2 8" id="KW-0812">Transmembrane</keyword>
<gene>
    <name evidence="10" type="primary">Or4x2</name>
    <name evidence="10" type="ORF">TICMUR_R12460</name>
</gene>
<comment type="caution">
    <text evidence="10">The sequence shown here is derived from an EMBL/GenBank/DDBJ whole genome shotgun (WGS) entry which is preliminary data.</text>
</comment>
<dbReference type="Pfam" id="PF13853">
    <property type="entry name" value="7tm_4"/>
    <property type="match status" value="1"/>
</dbReference>
<dbReference type="GO" id="GO:0004984">
    <property type="term" value="F:olfactory receptor activity"/>
    <property type="evidence" value="ECO:0007669"/>
    <property type="project" value="InterPro"/>
</dbReference>
<dbReference type="PROSITE" id="PS50262">
    <property type="entry name" value="G_PROTEIN_RECEP_F1_2"/>
    <property type="match status" value="1"/>
</dbReference>
<accession>A0A850ZLS0</accession>
<evidence type="ECO:0000256" key="1">
    <source>
        <dbReference type="ARBA" id="ARBA00004141"/>
    </source>
</evidence>
<dbReference type="PANTHER" id="PTHR48002">
    <property type="entry name" value="OLFACTORY RECEPTOR"/>
    <property type="match status" value="1"/>
</dbReference>
<dbReference type="Proteomes" id="UP000629438">
    <property type="component" value="Unassembled WGS sequence"/>
</dbReference>
<reference evidence="10" key="1">
    <citation type="submission" date="2019-09" db="EMBL/GenBank/DDBJ databases">
        <title>Bird 10,000 Genomes (B10K) Project - Family phase.</title>
        <authorList>
            <person name="Zhang G."/>
        </authorList>
    </citation>
    <scope>NUCLEOTIDE SEQUENCE</scope>
    <source>
        <strain evidence="10">B10K-DU-012-47</strain>
    </source>
</reference>
<name>A0A850ZLS0_9PASS</name>
<dbReference type="EMBL" id="WAAG01083946">
    <property type="protein sequence ID" value="NWI06441.1"/>
    <property type="molecule type" value="Genomic_DNA"/>
</dbReference>
<feature type="transmembrane region" description="Helical" evidence="8">
    <location>
        <begin position="54"/>
        <end position="77"/>
    </location>
</feature>
<keyword evidence="7" id="KW-0807">Transducer</keyword>
<organism evidence="10 11">
    <name type="scientific">Tichodroma muraria</name>
    <dbReference type="NCBI Taxonomy" id="237442"/>
    <lineage>
        <taxon>Eukaryota</taxon>
        <taxon>Metazoa</taxon>
        <taxon>Chordata</taxon>
        <taxon>Craniata</taxon>
        <taxon>Vertebrata</taxon>
        <taxon>Euteleostomi</taxon>
        <taxon>Archelosauria</taxon>
        <taxon>Archosauria</taxon>
        <taxon>Dinosauria</taxon>
        <taxon>Saurischia</taxon>
        <taxon>Theropoda</taxon>
        <taxon>Coelurosauria</taxon>
        <taxon>Aves</taxon>
        <taxon>Neognathae</taxon>
        <taxon>Neoaves</taxon>
        <taxon>Telluraves</taxon>
        <taxon>Australaves</taxon>
        <taxon>Passeriformes</taxon>
        <taxon>Sittidae</taxon>
        <taxon>Tichodroma</taxon>
    </lineage>
</organism>
<dbReference type="InterPro" id="IPR017452">
    <property type="entry name" value="GPCR_Rhodpsn_7TM"/>
</dbReference>
<feature type="transmembrane region" description="Helical" evidence="8">
    <location>
        <begin position="22"/>
        <end position="42"/>
    </location>
</feature>
<evidence type="ECO:0000256" key="2">
    <source>
        <dbReference type="ARBA" id="ARBA00022692"/>
    </source>
</evidence>
<comment type="subcellular location">
    <subcellularLocation>
        <location evidence="1">Membrane</location>
        <topology evidence="1">Multi-pass membrane protein</topology>
    </subcellularLocation>
</comment>
<evidence type="ECO:0000313" key="11">
    <source>
        <dbReference type="Proteomes" id="UP000629438"/>
    </source>
</evidence>
<dbReference type="GO" id="GO:0004930">
    <property type="term" value="F:G protein-coupled receptor activity"/>
    <property type="evidence" value="ECO:0007669"/>
    <property type="project" value="UniProtKB-KW"/>
</dbReference>
<keyword evidence="6" id="KW-0675">Receptor</keyword>
<dbReference type="SUPFAM" id="SSF81321">
    <property type="entry name" value="Family A G protein-coupled receptor-like"/>
    <property type="match status" value="1"/>
</dbReference>
<keyword evidence="3 8" id="KW-1133">Transmembrane helix</keyword>
<dbReference type="OrthoDB" id="6145535at2759"/>
<evidence type="ECO:0000313" key="10">
    <source>
        <dbReference type="EMBL" id="NWI06441.1"/>
    </source>
</evidence>
<feature type="non-terminal residue" evidence="10">
    <location>
        <position position="80"/>
    </location>
</feature>